<accession>A0A2G5NN08</accession>
<evidence type="ECO:0000313" key="2">
    <source>
        <dbReference type="EMBL" id="RAI80146.1"/>
    </source>
</evidence>
<name>A0A2G5NN08_9STAP</name>
<organism evidence="2 3">
    <name type="scientific">Macrococcoides goetzii</name>
    <dbReference type="NCBI Taxonomy" id="1891097"/>
    <lineage>
        <taxon>Bacteria</taxon>
        <taxon>Bacillati</taxon>
        <taxon>Bacillota</taxon>
        <taxon>Bacilli</taxon>
        <taxon>Bacillales</taxon>
        <taxon>Staphylococcaceae</taxon>
        <taxon>Macrococcoides</taxon>
    </lineage>
</organism>
<keyword evidence="1" id="KW-0812">Transmembrane</keyword>
<gene>
    <name evidence="2" type="ORF">BFS35_010195</name>
</gene>
<keyword evidence="1" id="KW-0472">Membrane</keyword>
<dbReference type="EMBL" id="MJBI02000004">
    <property type="protein sequence ID" value="RAI80146.1"/>
    <property type="molecule type" value="Genomic_DNA"/>
</dbReference>
<sequence length="139" mass="15901">MSSKLWVNYLFYVILIGILIWGFSNSDLYKEPFLAAFICLIMVGTLLAIPRETRLRQLLNTNRLAGLEKRVAQRKYEYMMIAVITLCCGLLHLYYNANDIHSPGLYAMSFTILGTIIGSFIKASADKQEIKEIKQKQSK</sequence>
<feature type="transmembrane region" description="Helical" evidence="1">
    <location>
        <begin position="32"/>
        <end position="49"/>
    </location>
</feature>
<reference evidence="2 3" key="1">
    <citation type="journal article" date="2018" name="Front. Microbiol.">
        <title>Description and Comparative Genomics of Macrococcus caseolyticus subsp. hominis subsp. nov., Macrococcus goetzii sp. nov., Macrococcus epidermidis sp. nov., and Macrococcus bohemicus sp. nov., Novel Macrococci From Human Clinical Material With Virulence Potential and Suspected Uptake of Foreign DNA by Natural Transformation.</title>
        <authorList>
            <person name="Maslanova I."/>
            <person name="Wertheimer Z."/>
            <person name="Sedlacek I."/>
            <person name="Svec P."/>
            <person name="Indrakova A."/>
            <person name="Kovarovic V."/>
            <person name="Schumann P."/>
            <person name="Sproer C."/>
            <person name="Kralova S."/>
            <person name="Sedo O."/>
            <person name="Kristofova L."/>
            <person name="Vrbovska V."/>
            <person name="Fuzik T."/>
            <person name="Petras P."/>
            <person name="Zdrahal Z."/>
            <person name="Ruzickova V."/>
            <person name="Doskar J."/>
            <person name="Pantucek R."/>
        </authorList>
    </citation>
    <scope>NUCLEOTIDE SEQUENCE [LARGE SCALE GENOMIC DNA]</scope>
    <source>
        <strain evidence="2 3">CCM 4927</strain>
    </source>
</reference>
<dbReference type="Proteomes" id="UP000229523">
    <property type="component" value="Unassembled WGS sequence"/>
</dbReference>
<evidence type="ECO:0000313" key="3">
    <source>
        <dbReference type="Proteomes" id="UP000229523"/>
    </source>
</evidence>
<keyword evidence="1" id="KW-1133">Transmembrane helix</keyword>
<keyword evidence="3" id="KW-1185">Reference proteome</keyword>
<proteinExistence type="predicted"/>
<evidence type="ECO:0008006" key="4">
    <source>
        <dbReference type="Google" id="ProtNLM"/>
    </source>
</evidence>
<feature type="transmembrane region" description="Helical" evidence="1">
    <location>
        <begin position="78"/>
        <end position="97"/>
    </location>
</feature>
<evidence type="ECO:0000256" key="1">
    <source>
        <dbReference type="SAM" id="Phobius"/>
    </source>
</evidence>
<feature type="transmembrane region" description="Helical" evidence="1">
    <location>
        <begin position="7"/>
        <end position="26"/>
    </location>
</feature>
<protein>
    <recommendedName>
        <fullName evidence="4">DUF2178 domain-containing protein</fullName>
    </recommendedName>
</protein>
<comment type="caution">
    <text evidence="2">The sequence shown here is derived from an EMBL/GenBank/DDBJ whole genome shotgun (WGS) entry which is preliminary data.</text>
</comment>
<feature type="transmembrane region" description="Helical" evidence="1">
    <location>
        <begin position="103"/>
        <end position="121"/>
    </location>
</feature>
<dbReference type="RefSeq" id="WP_099580876.1">
    <property type="nucleotide sequence ID" value="NZ_MJBI02000004.1"/>
</dbReference>
<dbReference type="AlphaFoldDB" id="A0A2G5NN08"/>